<dbReference type="InterPro" id="IPR029526">
    <property type="entry name" value="PGBD"/>
</dbReference>
<evidence type="ECO:0000313" key="3">
    <source>
        <dbReference type="Proteomes" id="UP000594454"/>
    </source>
</evidence>
<gene>
    <name evidence="2" type="ORF">HERILL_LOCUS4670</name>
</gene>
<feature type="domain" description="PiggyBac transposable element-derived protein" evidence="1">
    <location>
        <begin position="1"/>
        <end position="133"/>
    </location>
</feature>
<accession>A0A7R8UIP0</accession>
<name>A0A7R8UIP0_HERIL</name>
<evidence type="ECO:0000259" key="1">
    <source>
        <dbReference type="Pfam" id="PF13843"/>
    </source>
</evidence>
<protein>
    <recommendedName>
        <fullName evidence="1">PiggyBac transposable element-derived protein domain-containing protein</fullName>
    </recommendedName>
</protein>
<evidence type="ECO:0000313" key="2">
    <source>
        <dbReference type="EMBL" id="CAD7081572.1"/>
    </source>
</evidence>
<dbReference type="EMBL" id="LR899010">
    <property type="protein sequence ID" value="CAD7081572.1"/>
    <property type="molecule type" value="Genomic_DNA"/>
</dbReference>
<dbReference type="Pfam" id="PF13843">
    <property type="entry name" value="DDE_Tnp_1_7"/>
    <property type="match status" value="1"/>
</dbReference>
<sequence length="144" mass="16411">MMCDCNSKYMTNAIPYIGKGTVPEGLGAGEYFITKLVETVKIRNRDITMDNWFTSLPLLKKLRTEYELKAIGTLKNNKKELPTEFRDVKYRKRSTKSSFSFFQPNITAVSCKPKPDKLVTLVSTLHCDSSIITNTGKPEMTHKH</sequence>
<keyword evidence="3" id="KW-1185">Reference proteome</keyword>
<proteinExistence type="predicted"/>
<dbReference type="AlphaFoldDB" id="A0A7R8UIP0"/>
<dbReference type="InParanoid" id="A0A7R8UIP0"/>
<organism evidence="2 3">
    <name type="scientific">Hermetia illucens</name>
    <name type="common">Black soldier fly</name>
    <dbReference type="NCBI Taxonomy" id="343691"/>
    <lineage>
        <taxon>Eukaryota</taxon>
        <taxon>Metazoa</taxon>
        <taxon>Ecdysozoa</taxon>
        <taxon>Arthropoda</taxon>
        <taxon>Hexapoda</taxon>
        <taxon>Insecta</taxon>
        <taxon>Pterygota</taxon>
        <taxon>Neoptera</taxon>
        <taxon>Endopterygota</taxon>
        <taxon>Diptera</taxon>
        <taxon>Brachycera</taxon>
        <taxon>Stratiomyomorpha</taxon>
        <taxon>Stratiomyidae</taxon>
        <taxon>Hermetiinae</taxon>
        <taxon>Hermetia</taxon>
    </lineage>
</organism>
<dbReference type="Proteomes" id="UP000594454">
    <property type="component" value="Chromosome 2"/>
</dbReference>
<reference evidence="2 3" key="1">
    <citation type="submission" date="2020-11" db="EMBL/GenBank/DDBJ databases">
        <authorList>
            <person name="Wallbank WR R."/>
            <person name="Pardo Diaz C."/>
            <person name="Kozak K."/>
            <person name="Martin S."/>
            <person name="Jiggins C."/>
            <person name="Moest M."/>
            <person name="Warren A I."/>
            <person name="Generalovic N T."/>
            <person name="Byers J.R.P. K."/>
            <person name="Montejo-Kovacevich G."/>
            <person name="Yen C E."/>
        </authorList>
    </citation>
    <scope>NUCLEOTIDE SEQUENCE [LARGE SCALE GENOMIC DNA]</scope>
</reference>